<keyword evidence="5 12" id="KW-0328">Glycosyltransferase</keyword>
<keyword evidence="6 12" id="KW-0808">Transferase</keyword>
<evidence type="ECO:0000256" key="7">
    <source>
        <dbReference type="ARBA" id="ARBA00032160"/>
    </source>
</evidence>
<name>A0A507C572_9FUNG</name>
<keyword evidence="9" id="KW-1133">Transmembrane helix</keyword>
<dbReference type="EC" id="2.4.1.198" evidence="3"/>
<dbReference type="Gene3D" id="3.40.50.2000">
    <property type="entry name" value="Glycogen Phosphorylase B"/>
    <property type="match status" value="2"/>
</dbReference>
<gene>
    <name evidence="12" type="primary">SPT14</name>
    <name evidence="12" type="ORF">SmJEL517_g02577</name>
</gene>
<keyword evidence="13" id="KW-1185">Reference proteome</keyword>
<dbReference type="Pfam" id="PF00534">
    <property type="entry name" value="Glycos_transf_1"/>
    <property type="match status" value="1"/>
</dbReference>
<dbReference type="PANTHER" id="PTHR45871:SF1">
    <property type="entry name" value="PHOSPHATIDYLINOSITOL N-ACETYLGLUCOSAMINYLTRANSFERASE SUBUNIT A"/>
    <property type="match status" value="1"/>
</dbReference>
<dbReference type="EMBL" id="QEAO01000011">
    <property type="protein sequence ID" value="TPX34832.1"/>
    <property type="molecule type" value="Genomic_DNA"/>
</dbReference>
<dbReference type="Proteomes" id="UP000319731">
    <property type="component" value="Unassembled WGS sequence"/>
</dbReference>
<evidence type="ECO:0000256" key="4">
    <source>
        <dbReference type="ARBA" id="ARBA00022502"/>
    </source>
</evidence>
<evidence type="ECO:0000259" key="10">
    <source>
        <dbReference type="Pfam" id="PF00534"/>
    </source>
</evidence>
<evidence type="ECO:0000256" key="6">
    <source>
        <dbReference type="ARBA" id="ARBA00022679"/>
    </source>
</evidence>
<feature type="transmembrane region" description="Helical" evidence="9">
    <location>
        <begin position="390"/>
        <end position="413"/>
    </location>
</feature>
<keyword evidence="4" id="KW-0337">GPI-anchor biosynthesis</keyword>
<comment type="function">
    <text evidence="1">Catalytic subunit in the complex catalyzing the transfer of N-acetylglucosamine from UDP-N-acetylglucosamine to phosphatidylinositol, the first step of GPI biosynthesis.</text>
</comment>
<organism evidence="12 13">
    <name type="scientific">Synchytrium microbalum</name>
    <dbReference type="NCBI Taxonomy" id="1806994"/>
    <lineage>
        <taxon>Eukaryota</taxon>
        <taxon>Fungi</taxon>
        <taxon>Fungi incertae sedis</taxon>
        <taxon>Chytridiomycota</taxon>
        <taxon>Chytridiomycota incertae sedis</taxon>
        <taxon>Chytridiomycetes</taxon>
        <taxon>Synchytriales</taxon>
        <taxon>Synchytriaceae</taxon>
        <taxon>Synchytrium</taxon>
    </lineage>
</organism>
<evidence type="ECO:0000256" key="1">
    <source>
        <dbReference type="ARBA" id="ARBA00003265"/>
    </source>
</evidence>
<dbReference type="OrthoDB" id="734129at2759"/>
<dbReference type="FunFam" id="3.40.50.2000:FF:000026">
    <property type="entry name" value="Phosphatidylinositol N-acetylglucosaminyltransferase subunit A"/>
    <property type="match status" value="1"/>
</dbReference>
<evidence type="ECO:0000313" key="12">
    <source>
        <dbReference type="EMBL" id="TPX34832.1"/>
    </source>
</evidence>
<evidence type="ECO:0000256" key="9">
    <source>
        <dbReference type="SAM" id="Phobius"/>
    </source>
</evidence>
<dbReference type="GeneID" id="42003802"/>
<dbReference type="Pfam" id="PF08288">
    <property type="entry name" value="PIGA"/>
    <property type="match status" value="1"/>
</dbReference>
<comment type="pathway">
    <text evidence="2">Glycolipid biosynthesis; glycosylphosphatidylinositol-anchor biosynthesis.</text>
</comment>
<dbReference type="InterPro" id="IPR001296">
    <property type="entry name" value="Glyco_trans_1"/>
</dbReference>
<dbReference type="AlphaFoldDB" id="A0A507C572"/>
<reference evidence="12 13" key="1">
    <citation type="journal article" date="2019" name="Sci. Rep.">
        <title>Comparative genomics of chytrid fungi reveal insights into the obligate biotrophic and pathogenic lifestyle of Synchytrium endobioticum.</title>
        <authorList>
            <person name="van de Vossenberg B.T.L.H."/>
            <person name="Warris S."/>
            <person name="Nguyen H.D.T."/>
            <person name="van Gent-Pelzer M.P.E."/>
            <person name="Joly D.L."/>
            <person name="van de Geest H.C."/>
            <person name="Bonants P.J.M."/>
            <person name="Smith D.S."/>
            <person name="Levesque C.A."/>
            <person name="van der Lee T.A.J."/>
        </authorList>
    </citation>
    <scope>NUCLEOTIDE SEQUENCE [LARGE SCALE GENOMIC DNA]</scope>
    <source>
        <strain evidence="12 13">JEL517</strain>
    </source>
</reference>
<dbReference type="UniPathway" id="UPA00196"/>
<proteinExistence type="predicted"/>
<dbReference type="STRING" id="1806994.A0A507C572"/>
<comment type="caution">
    <text evidence="12">The sequence shown here is derived from an EMBL/GenBank/DDBJ whole genome shotgun (WGS) entry which is preliminary data.</text>
</comment>
<keyword evidence="9" id="KW-0812">Transmembrane</keyword>
<dbReference type="InterPro" id="IPR039507">
    <property type="entry name" value="PIG-A/GPI3"/>
</dbReference>
<evidence type="ECO:0000256" key="8">
    <source>
        <dbReference type="ARBA" id="ARBA00068617"/>
    </source>
</evidence>
<accession>A0A507C572</accession>
<protein>
    <recommendedName>
        <fullName evidence="8">Phosphatidylinositol N-acetylglucosaminyltransferase GPI3 subunit</fullName>
        <ecNumber evidence="3">2.4.1.198</ecNumber>
    </recommendedName>
    <alternativeName>
        <fullName evidence="7">GlcNAc-PI synthesis protein</fullName>
    </alternativeName>
</protein>
<feature type="domain" description="PIGA GPI anchor biosynthesis" evidence="11">
    <location>
        <begin position="40"/>
        <end position="129"/>
    </location>
</feature>
<evidence type="ECO:0000313" key="13">
    <source>
        <dbReference type="Proteomes" id="UP000319731"/>
    </source>
</evidence>
<dbReference type="GO" id="GO:0017176">
    <property type="term" value="F:phosphatidylinositol N-acetylglucosaminyltransferase activity"/>
    <property type="evidence" value="ECO:0007669"/>
    <property type="project" value="UniProtKB-EC"/>
</dbReference>
<sequence length="421" mass="47259">MNICFVSDFFYPSVGGVEAHMYHLSQRLIKRGHKVIIITHHYKTRSGVRYLTNGLKVYHIPTTIVYAGSTFPTVYGMYAILRDIFIREEIDVVHGHQALSSLCQESIVLARLLNIHTVFTDHSLFGFADVSAILTNKLLKFALSDCNAVICVSNTSKENTILRASLDPYKVYTIPNAIVADDFQPNPDARDPHTVTIVVTSRLVYRKGIDLLVSIIPRLCHHFPKVRFLIAGDGPKRVQLDQMREQYMLESRVELMGAIPAKNVRDVLVRGHIFLNTSLTEAFCIAILEAASCGLLVVSTRVGGVPEILPEDLILFAQADQDELVAAVSKAIHLIQSNAISPEALHERVKSMYDWYDVAERTEKVYEQVMQSPERSVADMFERYKRVGYVAGHISVLVVAVGMIYLALLEWIFPASTIERA</sequence>
<evidence type="ECO:0000256" key="3">
    <source>
        <dbReference type="ARBA" id="ARBA00012420"/>
    </source>
</evidence>
<dbReference type="GO" id="GO:0006506">
    <property type="term" value="P:GPI anchor biosynthetic process"/>
    <property type="evidence" value="ECO:0007669"/>
    <property type="project" value="UniProtKB-UniPathway"/>
</dbReference>
<dbReference type="RefSeq" id="XP_031025470.1">
    <property type="nucleotide sequence ID" value="XM_031168505.1"/>
</dbReference>
<evidence type="ECO:0000256" key="2">
    <source>
        <dbReference type="ARBA" id="ARBA00004687"/>
    </source>
</evidence>
<evidence type="ECO:0000256" key="5">
    <source>
        <dbReference type="ARBA" id="ARBA00022676"/>
    </source>
</evidence>
<dbReference type="PANTHER" id="PTHR45871">
    <property type="entry name" value="N-ACETYLGLUCOSAMINYL-PHOSPHATIDYLINOSITOL BIOSYNTHETIC PROTEIN"/>
    <property type="match status" value="1"/>
</dbReference>
<dbReference type="CDD" id="cd03796">
    <property type="entry name" value="GT4_PIG-A-like"/>
    <property type="match status" value="1"/>
</dbReference>
<feature type="domain" description="Glycosyl transferase family 1" evidence="10">
    <location>
        <begin position="193"/>
        <end position="334"/>
    </location>
</feature>
<dbReference type="SUPFAM" id="SSF53756">
    <property type="entry name" value="UDP-Glycosyltransferase/glycogen phosphorylase"/>
    <property type="match status" value="1"/>
</dbReference>
<dbReference type="InterPro" id="IPR013234">
    <property type="entry name" value="PIGA_GPI_anchor_biosynthesis"/>
</dbReference>
<evidence type="ECO:0000259" key="11">
    <source>
        <dbReference type="Pfam" id="PF08288"/>
    </source>
</evidence>
<keyword evidence="9" id="KW-0472">Membrane</keyword>
<dbReference type="GO" id="GO:0000506">
    <property type="term" value="C:glycosylphosphatidylinositol-N-acetylglucosaminyltransferase (GPI-GnT) complex"/>
    <property type="evidence" value="ECO:0007669"/>
    <property type="project" value="InterPro"/>
</dbReference>